<dbReference type="PATRIC" id="fig|279113.9.peg.3388"/>
<keyword evidence="1" id="KW-0732">Signal</keyword>
<dbReference type="Proteomes" id="UP000074561">
    <property type="component" value="Chromosome"/>
</dbReference>
<accession>A0A127Q7F3</accession>
<evidence type="ECO:0000313" key="3">
    <source>
        <dbReference type="EMBL" id="AMP05755.1"/>
    </source>
</evidence>
<dbReference type="SMART" id="SM01111">
    <property type="entry name" value="CVNH"/>
    <property type="match status" value="1"/>
</dbReference>
<dbReference type="AlphaFoldDB" id="A0A127Q7F3"/>
<protein>
    <submittedName>
        <fullName evidence="3">CVNH domain protein</fullName>
    </submittedName>
</protein>
<gene>
    <name evidence="3" type="ORF">CPter91_3429</name>
</gene>
<proteinExistence type="predicted"/>
<dbReference type="InterPro" id="IPR036673">
    <property type="entry name" value="Cyanovirin-N_sf"/>
</dbReference>
<feature type="chain" id="PRO_5007277611" evidence="1">
    <location>
        <begin position="19"/>
        <end position="180"/>
    </location>
</feature>
<dbReference type="SUPFAM" id="SSF51322">
    <property type="entry name" value="Cyanovirin-N"/>
    <property type="match status" value="1"/>
</dbReference>
<feature type="domain" description="Cyanovirin-N" evidence="2">
    <location>
        <begin position="62"/>
        <end position="178"/>
    </location>
</feature>
<name>A0A127Q7F3_9BURK</name>
<dbReference type="Pfam" id="PF08881">
    <property type="entry name" value="CVNH"/>
    <property type="match status" value="1"/>
</dbReference>
<organism evidence="3 4">
    <name type="scientific">Collimonas pratensis</name>
    <dbReference type="NCBI Taxonomy" id="279113"/>
    <lineage>
        <taxon>Bacteria</taxon>
        <taxon>Pseudomonadati</taxon>
        <taxon>Pseudomonadota</taxon>
        <taxon>Betaproteobacteria</taxon>
        <taxon>Burkholderiales</taxon>
        <taxon>Oxalobacteraceae</taxon>
        <taxon>Collimonas</taxon>
    </lineage>
</organism>
<sequence length="180" mass="18987">MIKSAIAMLALGILTACAADPYSGGYSKYSGNYGYTSTPVPTYGGYDGGRSYRDDDWTPPGSYRQSCRDIVVRHGVLEATCGNGGGSVRTSTALNSCRSGNFENINGNLQCSGSRDNGRNSRDLPPGSYLQSCNDIGVRNGVLEANCGGSGNRRIQSSVSISSCRSGSFSNINGYLQCDR</sequence>
<dbReference type="EMBL" id="CP013234">
    <property type="protein sequence ID" value="AMP05755.1"/>
    <property type="molecule type" value="Genomic_DNA"/>
</dbReference>
<dbReference type="PROSITE" id="PS51257">
    <property type="entry name" value="PROKAR_LIPOPROTEIN"/>
    <property type="match status" value="1"/>
</dbReference>
<evidence type="ECO:0000256" key="1">
    <source>
        <dbReference type="SAM" id="SignalP"/>
    </source>
</evidence>
<evidence type="ECO:0000259" key="2">
    <source>
        <dbReference type="SMART" id="SM01111"/>
    </source>
</evidence>
<evidence type="ECO:0000313" key="4">
    <source>
        <dbReference type="Proteomes" id="UP000074561"/>
    </source>
</evidence>
<dbReference type="InterPro" id="IPR011058">
    <property type="entry name" value="Cyanovirin-N"/>
</dbReference>
<dbReference type="KEGG" id="cpra:CPter91_3429"/>
<reference evidence="3 4" key="1">
    <citation type="submission" date="2015-11" db="EMBL/GenBank/DDBJ databases">
        <title>Exploring the genomic traits of fungus-feeding bacterial genus Collimonas.</title>
        <authorList>
            <person name="Song C."/>
            <person name="Schmidt R."/>
            <person name="de Jager V."/>
            <person name="Krzyzanowska D."/>
            <person name="Jongedijk E."/>
            <person name="Cankar K."/>
            <person name="Beekwilder J."/>
            <person name="van Veen A."/>
            <person name="de Boer W."/>
            <person name="van Veen J.A."/>
            <person name="Garbeva P."/>
        </authorList>
    </citation>
    <scope>NUCLEOTIDE SEQUENCE [LARGE SCALE GENOMIC DNA]</scope>
    <source>
        <strain evidence="3 4">Ter91</strain>
    </source>
</reference>
<feature type="signal peptide" evidence="1">
    <location>
        <begin position="1"/>
        <end position="18"/>
    </location>
</feature>
<dbReference type="Gene3D" id="2.30.60.10">
    <property type="entry name" value="Cyanovirin-N"/>
    <property type="match status" value="2"/>
</dbReference>